<evidence type="ECO:0000256" key="2">
    <source>
        <dbReference type="ARBA" id="ARBA00022801"/>
    </source>
</evidence>
<dbReference type="PANTHER" id="PTHR10412:SF11">
    <property type="entry name" value="MANNOSYL-OLIGOSACCHARIDE GLUCOSIDASE"/>
    <property type="match status" value="1"/>
</dbReference>
<dbReference type="Gene3D" id="1.50.10.10">
    <property type="match status" value="1"/>
</dbReference>
<dbReference type="EMBL" id="HBFE01002459">
    <property type="protein sequence ID" value="CAD8725559.1"/>
    <property type="molecule type" value="Transcribed_RNA"/>
</dbReference>
<evidence type="ECO:0000256" key="3">
    <source>
        <dbReference type="ARBA" id="ARBA00023295"/>
    </source>
</evidence>
<comment type="similarity">
    <text evidence="1">Belongs to the glycosyl hydrolase 63 family.</text>
</comment>
<dbReference type="GO" id="GO:0006487">
    <property type="term" value="P:protein N-linked glycosylation"/>
    <property type="evidence" value="ECO:0007669"/>
    <property type="project" value="TreeGrafter"/>
</dbReference>
<dbReference type="GO" id="GO:0005789">
    <property type="term" value="C:endoplasmic reticulum membrane"/>
    <property type="evidence" value="ECO:0007669"/>
    <property type="project" value="TreeGrafter"/>
</dbReference>
<keyword evidence="3" id="KW-0326">Glycosidase</keyword>
<feature type="domain" description="Mannosylglycerate hydrolase MGH1-like glycoside hydrolase" evidence="4">
    <location>
        <begin position="102"/>
        <end position="510"/>
    </location>
</feature>
<dbReference type="GO" id="GO:0009311">
    <property type="term" value="P:oligosaccharide metabolic process"/>
    <property type="evidence" value="ECO:0007669"/>
    <property type="project" value="InterPro"/>
</dbReference>
<dbReference type="InterPro" id="IPR004888">
    <property type="entry name" value="Glycoside_hydrolase_63"/>
</dbReference>
<evidence type="ECO:0000313" key="5">
    <source>
        <dbReference type="EMBL" id="CAD8725559.1"/>
    </source>
</evidence>
<protein>
    <recommendedName>
        <fullName evidence="4">Mannosylglycerate hydrolase MGH1-like glycoside hydrolase domain-containing protein</fullName>
    </recommendedName>
</protein>
<organism evidence="5">
    <name type="scientific">Erythrolobus madagascarensis</name>
    <dbReference type="NCBI Taxonomy" id="708628"/>
    <lineage>
        <taxon>Eukaryota</taxon>
        <taxon>Rhodophyta</taxon>
        <taxon>Bangiophyceae</taxon>
        <taxon>Porphyridiales</taxon>
        <taxon>Porphyridiaceae</taxon>
        <taxon>Erythrolobus</taxon>
    </lineage>
</organism>
<reference evidence="5" key="1">
    <citation type="submission" date="2021-01" db="EMBL/GenBank/DDBJ databases">
        <authorList>
            <person name="Corre E."/>
            <person name="Pelletier E."/>
            <person name="Niang G."/>
            <person name="Scheremetjew M."/>
            <person name="Finn R."/>
            <person name="Kale V."/>
            <person name="Holt S."/>
            <person name="Cochrane G."/>
            <person name="Meng A."/>
            <person name="Brown T."/>
            <person name="Cohen L."/>
        </authorList>
    </citation>
    <scope>NUCLEOTIDE SEQUENCE</scope>
    <source>
        <strain evidence="5">CCMP3276</strain>
    </source>
</reference>
<dbReference type="InterPro" id="IPR054491">
    <property type="entry name" value="MGH1-like_GH"/>
</dbReference>
<dbReference type="InterPro" id="IPR012341">
    <property type="entry name" value="6hp_glycosidase-like_sf"/>
</dbReference>
<dbReference type="InterPro" id="IPR008928">
    <property type="entry name" value="6-hairpin_glycosidase_sf"/>
</dbReference>
<keyword evidence="2" id="KW-0378">Hydrolase</keyword>
<dbReference type="SUPFAM" id="SSF48208">
    <property type="entry name" value="Six-hairpin glycosidases"/>
    <property type="match status" value="1"/>
</dbReference>
<dbReference type="Pfam" id="PF22422">
    <property type="entry name" value="MGH1-like_GH"/>
    <property type="match status" value="1"/>
</dbReference>
<dbReference type="AlphaFoldDB" id="A0A7S0XJM5"/>
<evidence type="ECO:0000256" key="1">
    <source>
        <dbReference type="ARBA" id="ARBA00010833"/>
    </source>
</evidence>
<proteinExistence type="inferred from homology"/>
<accession>A0A7S0XJM5</accession>
<sequence>MDIPEPPPDLDRAESSPGLVGNVPSMGDLMSFPLGTPSRSDIMGIPDPYMDPNAGMLTSIASYESIRSLGFGFSQREPVRDARQVLKMNDRGDYCVPSARLYPYSWNWDASFTAMGWASWKPARAWAELETLFRGQWMDGMLPSIVFHRHDPGYFPGPDVWRAPPANMQYSADMPRTTGITQPPIVASCVRQLVEKQNLHETALVHAHKMLPKLVSYHEWFFKSRMDDEGIGRVAIHHPWESGMDNSPSWDEPLEHVVVSPELPAYERKDTQHVDSDMRPTQKQYDRFLTLVLSFRDAGYEPKACSSSTQFRVADVCVNAILLRANKDLLWLCTKILSAKEVLDLDSRRIGEIQELQVRVREWINLGNAALDSMWSDEIGTYCAYDEIRGKHVNVSTSAAFLALYGGHASRERATRLTELLSSWLEHVKYGVPSVDPSDEKLFDAKRYWRGPVWLVVNWMISEGLERYEYYELAERVRRASRELIKESGHYEYFDPSTGAGCGGPDFSWTAAIALAWFPDL</sequence>
<gene>
    <name evidence="5" type="ORF">EMAD1354_LOCUS1639</name>
</gene>
<dbReference type="GO" id="GO:0004573">
    <property type="term" value="F:Glc3Man9GlcNAc2 oligosaccharide glucosidase activity"/>
    <property type="evidence" value="ECO:0007669"/>
    <property type="project" value="InterPro"/>
</dbReference>
<dbReference type="PANTHER" id="PTHR10412">
    <property type="entry name" value="MANNOSYL-OLIGOSACCHARIDE GLUCOSIDASE"/>
    <property type="match status" value="1"/>
</dbReference>
<name>A0A7S0XJM5_9RHOD</name>
<evidence type="ECO:0000259" key="4">
    <source>
        <dbReference type="Pfam" id="PF22422"/>
    </source>
</evidence>